<evidence type="ECO:0000256" key="2">
    <source>
        <dbReference type="ARBA" id="ARBA00023125"/>
    </source>
</evidence>
<keyword evidence="6" id="KW-1185">Reference proteome</keyword>
<dbReference type="Pfam" id="PF12833">
    <property type="entry name" value="HTH_18"/>
    <property type="match status" value="1"/>
</dbReference>
<feature type="domain" description="HTH araC/xylS-type" evidence="4">
    <location>
        <begin position="217"/>
        <end position="318"/>
    </location>
</feature>
<dbReference type="PROSITE" id="PS01124">
    <property type="entry name" value="HTH_ARAC_FAMILY_2"/>
    <property type="match status" value="1"/>
</dbReference>
<evidence type="ECO:0000313" key="6">
    <source>
        <dbReference type="Proteomes" id="UP000677126"/>
    </source>
</evidence>
<keyword evidence="2" id="KW-0238">DNA-binding</keyword>
<proteinExistence type="predicted"/>
<dbReference type="InterPro" id="IPR018060">
    <property type="entry name" value="HTH_AraC"/>
</dbReference>
<dbReference type="PANTHER" id="PTHR46796:SF6">
    <property type="entry name" value="ARAC SUBFAMILY"/>
    <property type="match status" value="1"/>
</dbReference>
<dbReference type="InterPro" id="IPR018062">
    <property type="entry name" value="HTH_AraC-typ_CS"/>
</dbReference>
<evidence type="ECO:0000256" key="3">
    <source>
        <dbReference type="ARBA" id="ARBA00023163"/>
    </source>
</evidence>
<dbReference type="Proteomes" id="UP000677126">
    <property type="component" value="Chromosome"/>
</dbReference>
<dbReference type="InterPro" id="IPR050204">
    <property type="entry name" value="AraC_XylS_family_regulators"/>
</dbReference>
<keyword evidence="3" id="KW-0804">Transcription</keyword>
<gene>
    <name evidence="5" type="ORF">HT578_14265</name>
</gene>
<evidence type="ECO:0000313" key="5">
    <source>
        <dbReference type="EMBL" id="QVM84687.1"/>
    </source>
</evidence>
<dbReference type="InterPro" id="IPR009057">
    <property type="entry name" value="Homeodomain-like_sf"/>
</dbReference>
<sequence length="343" mass="38256">MPETLFALDADNYRDCQNMFRGPGRSEYYEGDFWIDETMPVEVCARKRTSGSCTIIETRAATRQFFRRTQRHIRTNASDLSVLWFVRKGGLKYSNRQGRLTVAPGGFLLTRSMSPFFIELEPQVGEGLDVLHMTVPTHVLRGFLRGEVEDCAALDAECRAVASAGSILAQVFEEGDALGADAMQLLTETACRLIGLALDEEAKARPPRRTLSEQRLDDVLRFIEIHLSDPNLCMAMVGEGCALSPRYLSLLLQGTGQTFSELVWSKRLEMAKEWLGRSDPRAVAISEVAYGVGFKSTAHFSRKFKQVFGLNPRDYREREGAGRSARAGASHKPHRLAVGAMLQ</sequence>
<evidence type="ECO:0000259" key="4">
    <source>
        <dbReference type="PROSITE" id="PS01124"/>
    </source>
</evidence>
<dbReference type="RefSeq" id="WP_213500233.1">
    <property type="nucleotide sequence ID" value="NZ_CP054856.1"/>
</dbReference>
<dbReference type="PRINTS" id="PR00032">
    <property type="entry name" value="HTHARAC"/>
</dbReference>
<dbReference type="PANTHER" id="PTHR46796">
    <property type="entry name" value="HTH-TYPE TRANSCRIPTIONAL ACTIVATOR RHAS-RELATED"/>
    <property type="match status" value="1"/>
</dbReference>
<dbReference type="EMBL" id="CP054856">
    <property type="protein sequence ID" value="QVM84687.1"/>
    <property type="molecule type" value="Genomic_DNA"/>
</dbReference>
<reference evidence="5 6" key="1">
    <citation type="journal article" date="2021" name="Int. J. Syst. Evol. Microbiol.">
        <title>Novosphingobium decolorationis sp. nov., an aniline blue-decolourizing bacterium isolated from East Pacific sediment.</title>
        <authorList>
            <person name="Chen X."/>
            <person name="Dong B."/>
            <person name="Chen T."/>
            <person name="Ren N."/>
            <person name="Wang J."/>
            <person name="Xu Y."/>
            <person name="Yang J."/>
            <person name="Zhu S."/>
            <person name="Chen J."/>
        </authorList>
    </citation>
    <scope>NUCLEOTIDE SEQUENCE [LARGE SCALE GENOMIC DNA]</scope>
    <source>
        <strain evidence="5 6">502str22</strain>
    </source>
</reference>
<keyword evidence="1" id="KW-0805">Transcription regulation</keyword>
<dbReference type="SMART" id="SM00342">
    <property type="entry name" value="HTH_ARAC"/>
    <property type="match status" value="1"/>
</dbReference>
<name>A0ABX8E673_9SPHN</name>
<accession>A0ABX8E673</accession>
<evidence type="ECO:0000256" key="1">
    <source>
        <dbReference type="ARBA" id="ARBA00023015"/>
    </source>
</evidence>
<dbReference type="InterPro" id="IPR020449">
    <property type="entry name" value="Tscrpt_reg_AraC-type_HTH"/>
</dbReference>
<dbReference type="SUPFAM" id="SSF46689">
    <property type="entry name" value="Homeodomain-like"/>
    <property type="match status" value="1"/>
</dbReference>
<protein>
    <submittedName>
        <fullName evidence="5">Helix-turn-helix transcriptional regulator</fullName>
    </submittedName>
</protein>
<organism evidence="5 6">
    <name type="scientific">Novosphingobium decolorationis</name>
    <dbReference type="NCBI Taxonomy" id="2698673"/>
    <lineage>
        <taxon>Bacteria</taxon>
        <taxon>Pseudomonadati</taxon>
        <taxon>Pseudomonadota</taxon>
        <taxon>Alphaproteobacteria</taxon>
        <taxon>Sphingomonadales</taxon>
        <taxon>Sphingomonadaceae</taxon>
        <taxon>Novosphingobium</taxon>
    </lineage>
</organism>
<dbReference type="PROSITE" id="PS00041">
    <property type="entry name" value="HTH_ARAC_FAMILY_1"/>
    <property type="match status" value="1"/>
</dbReference>
<dbReference type="Gene3D" id="1.10.10.60">
    <property type="entry name" value="Homeodomain-like"/>
    <property type="match status" value="1"/>
</dbReference>